<keyword evidence="2" id="KW-0677">Repeat</keyword>
<keyword evidence="9" id="KW-1185">Reference proteome</keyword>
<evidence type="ECO:0000256" key="1">
    <source>
        <dbReference type="ARBA" id="ARBA00022729"/>
    </source>
</evidence>
<proteinExistence type="predicted"/>
<protein>
    <recommendedName>
        <fullName evidence="7">Laminin EGF-like domain-containing protein</fullName>
    </recommendedName>
</protein>
<dbReference type="PROSITE" id="PS01248">
    <property type="entry name" value="EGF_LAM_1"/>
    <property type="match status" value="1"/>
</dbReference>
<evidence type="ECO:0000256" key="4">
    <source>
        <dbReference type="ARBA" id="ARBA00023180"/>
    </source>
</evidence>
<feature type="domain" description="Laminin EGF-like" evidence="7">
    <location>
        <begin position="1"/>
        <end position="46"/>
    </location>
</feature>
<dbReference type="InterPro" id="IPR056863">
    <property type="entry name" value="LMN_ATRN_NET-like_EGF"/>
</dbReference>
<dbReference type="PROSITE" id="PS50027">
    <property type="entry name" value="EGF_LAM_2"/>
    <property type="match status" value="1"/>
</dbReference>
<keyword evidence="3 6" id="KW-1015">Disulfide bond</keyword>
<dbReference type="CDD" id="cd00055">
    <property type="entry name" value="EGF_Lam"/>
    <property type="match status" value="1"/>
</dbReference>
<evidence type="ECO:0000313" key="9">
    <source>
        <dbReference type="Proteomes" id="UP001444071"/>
    </source>
</evidence>
<comment type="caution">
    <text evidence="8">The sequence shown here is derived from an EMBL/GenBank/DDBJ whole genome shotgun (WGS) entry which is preliminary data.</text>
</comment>
<dbReference type="InterPro" id="IPR002049">
    <property type="entry name" value="LE_dom"/>
</dbReference>
<dbReference type="EMBL" id="JAHRIM010072844">
    <property type="protein sequence ID" value="MEQ2273772.1"/>
    <property type="molecule type" value="Genomic_DNA"/>
</dbReference>
<evidence type="ECO:0000256" key="5">
    <source>
        <dbReference type="ARBA" id="ARBA00023292"/>
    </source>
</evidence>
<keyword evidence="4" id="KW-0325">Glycoprotein</keyword>
<sequence length="61" mass="6565">CQCNGHSRCVNSSVCEHCGNLTAGTHCQTCMPGYYGDPTNGGKCNGKVLKVQRVFVRVCEL</sequence>
<dbReference type="Gene3D" id="2.10.25.10">
    <property type="entry name" value="Laminin"/>
    <property type="match status" value="1"/>
</dbReference>
<accession>A0ABV0WZF3</accession>
<keyword evidence="5 6" id="KW-0424">Laminin EGF-like domain</keyword>
<evidence type="ECO:0000256" key="2">
    <source>
        <dbReference type="ARBA" id="ARBA00022737"/>
    </source>
</evidence>
<comment type="caution">
    <text evidence="6">Lacks conserved residue(s) required for the propagation of feature annotation.</text>
</comment>
<dbReference type="Pfam" id="PF24973">
    <property type="entry name" value="EGF_LMN_ATRN"/>
    <property type="match status" value="1"/>
</dbReference>
<evidence type="ECO:0000313" key="8">
    <source>
        <dbReference type="EMBL" id="MEQ2273772.1"/>
    </source>
</evidence>
<evidence type="ECO:0000256" key="3">
    <source>
        <dbReference type="ARBA" id="ARBA00023157"/>
    </source>
</evidence>
<dbReference type="Proteomes" id="UP001444071">
    <property type="component" value="Unassembled WGS sequence"/>
</dbReference>
<gene>
    <name evidence="8" type="ORF">XENORESO_008822</name>
</gene>
<reference evidence="8 9" key="1">
    <citation type="submission" date="2021-06" db="EMBL/GenBank/DDBJ databases">
        <authorList>
            <person name="Palmer J.M."/>
        </authorList>
    </citation>
    <scope>NUCLEOTIDE SEQUENCE [LARGE SCALE GENOMIC DNA]</scope>
    <source>
        <strain evidence="8 9">XR_2019</strain>
        <tissue evidence="8">Muscle</tissue>
    </source>
</reference>
<feature type="disulfide bond" evidence="6">
    <location>
        <begin position="30"/>
        <end position="44"/>
    </location>
</feature>
<evidence type="ECO:0000259" key="7">
    <source>
        <dbReference type="PROSITE" id="PS50027"/>
    </source>
</evidence>
<evidence type="ECO:0000256" key="6">
    <source>
        <dbReference type="PROSITE-ProRule" id="PRU00460"/>
    </source>
</evidence>
<keyword evidence="1" id="KW-0732">Signal</keyword>
<dbReference type="SUPFAM" id="SSF57196">
    <property type="entry name" value="EGF/Laminin"/>
    <property type="match status" value="1"/>
</dbReference>
<organism evidence="8 9">
    <name type="scientific">Xenotaenia resolanae</name>
    <dbReference type="NCBI Taxonomy" id="208358"/>
    <lineage>
        <taxon>Eukaryota</taxon>
        <taxon>Metazoa</taxon>
        <taxon>Chordata</taxon>
        <taxon>Craniata</taxon>
        <taxon>Vertebrata</taxon>
        <taxon>Euteleostomi</taxon>
        <taxon>Actinopterygii</taxon>
        <taxon>Neopterygii</taxon>
        <taxon>Teleostei</taxon>
        <taxon>Neoteleostei</taxon>
        <taxon>Acanthomorphata</taxon>
        <taxon>Ovalentaria</taxon>
        <taxon>Atherinomorphae</taxon>
        <taxon>Cyprinodontiformes</taxon>
        <taxon>Goodeidae</taxon>
        <taxon>Xenotaenia</taxon>
    </lineage>
</organism>
<feature type="non-terminal residue" evidence="8">
    <location>
        <position position="1"/>
    </location>
</feature>
<name>A0ABV0WZF3_9TELE</name>
<feature type="disulfide bond" evidence="6">
    <location>
        <begin position="18"/>
        <end position="27"/>
    </location>
</feature>